<dbReference type="EMBL" id="CM046398">
    <property type="protein sequence ID" value="KAI8530652.1"/>
    <property type="molecule type" value="Genomic_DNA"/>
</dbReference>
<evidence type="ECO:0000313" key="1">
    <source>
        <dbReference type="EMBL" id="KAI8530652.1"/>
    </source>
</evidence>
<name>A0ACC0LQN0_RHOML</name>
<reference evidence="1" key="1">
    <citation type="submission" date="2022-02" db="EMBL/GenBank/DDBJ databases">
        <title>Plant Genome Project.</title>
        <authorList>
            <person name="Zhang R.-G."/>
        </authorList>
    </citation>
    <scope>NUCLEOTIDE SEQUENCE</scope>
    <source>
        <strain evidence="1">AT1</strain>
    </source>
</reference>
<proteinExistence type="predicted"/>
<gene>
    <name evidence="1" type="ORF">RHMOL_Rhmol11G0076300</name>
</gene>
<organism evidence="1 2">
    <name type="scientific">Rhododendron molle</name>
    <name type="common">Chinese azalea</name>
    <name type="synonym">Azalea mollis</name>
    <dbReference type="NCBI Taxonomy" id="49168"/>
    <lineage>
        <taxon>Eukaryota</taxon>
        <taxon>Viridiplantae</taxon>
        <taxon>Streptophyta</taxon>
        <taxon>Embryophyta</taxon>
        <taxon>Tracheophyta</taxon>
        <taxon>Spermatophyta</taxon>
        <taxon>Magnoliopsida</taxon>
        <taxon>eudicotyledons</taxon>
        <taxon>Gunneridae</taxon>
        <taxon>Pentapetalae</taxon>
        <taxon>asterids</taxon>
        <taxon>Ericales</taxon>
        <taxon>Ericaceae</taxon>
        <taxon>Ericoideae</taxon>
        <taxon>Rhodoreae</taxon>
        <taxon>Rhododendron</taxon>
    </lineage>
</organism>
<dbReference type="Proteomes" id="UP001062846">
    <property type="component" value="Chromosome 11"/>
</dbReference>
<sequence>MAIGAFGADMGISVPDPRNQNGTHIHPDTQTRRGDFTNTRTKRGSVGILNRRFDSDGLSHSEVEVPLSSLCSGVEEVGLLERRKWVCVVEIGEDSVRFGSGTHRFGTYCHL</sequence>
<protein>
    <submittedName>
        <fullName evidence="1">Uncharacterized protein</fullName>
    </submittedName>
</protein>
<keyword evidence="2" id="KW-1185">Reference proteome</keyword>
<accession>A0ACC0LQN0</accession>
<evidence type="ECO:0000313" key="2">
    <source>
        <dbReference type="Proteomes" id="UP001062846"/>
    </source>
</evidence>
<comment type="caution">
    <text evidence="1">The sequence shown here is derived from an EMBL/GenBank/DDBJ whole genome shotgun (WGS) entry which is preliminary data.</text>
</comment>